<dbReference type="InterPro" id="IPR036291">
    <property type="entry name" value="NAD(P)-bd_dom_sf"/>
</dbReference>
<keyword evidence="2" id="KW-1185">Reference proteome</keyword>
<gene>
    <name evidence="1" type="ORF">H9K75_08310</name>
</gene>
<organism evidence="1 2">
    <name type="scientific">Diaphorobacter aerolatus</name>
    <dbReference type="NCBI Taxonomy" id="1288495"/>
    <lineage>
        <taxon>Bacteria</taxon>
        <taxon>Pseudomonadati</taxon>
        <taxon>Pseudomonadota</taxon>
        <taxon>Betaproteobacteria</taxon>
        <taxon>Burkholderiales</taxon>
        <taxon>Comamonadaceae</taxon>
        <taxon>Diaphorobacter</taxon>
    </lineage>
</organism>
<evidence type="ECO:0000313" key="1">
    <source>
        <dbReference type="EMBL" id="QNP49874.1"/>
    </source>
</evidence>
<protein>
    <submittedName>
        <fullName evidence="1">NAD(P)-dependent oxidoreductase</fullName>
    </submittedName>
</protein>
<evidence type="ECO:0000313" key="2">
    <source>
        <dbReference type="Proteomes" id="UP000516028"/>
    </source>
</evidence>
<dbReference type="Gene3D" id="3.40.50.720">
    <property type="entry name" value="NAD(P)-binding Rossmann-like Domain"/>
    <property type="match status" value="1"/>
</dbReference>
<dbReference type="Proteomes" id="UP000516028">
    <property type="component" value="Chromosome"/>
</dbReference>
<dbReference type="AlphaFoldDB" id="A0A7H0GNK8"/>
<dbReference type="KEGG" id="daer:H9K75_08310"/>
<dbReference type="RefSeq" id="WP_187725414.1">
    <property type="nucleotide sequence ID" value="NZ_CP060783.1"/>
</dbReference>
<accession>A0A7H0GNK8</accession>
<sequence length="230" mass="25935">MIVGTGLVAKAFGKYANEMGNVCIFASGVANSKCNEENEFARERTLLQDVIESLSADCHLAYFSTCSIYDSTLKDSAYVSHKLNMEALICKRRYSHVFRLPQLAGYSQNNTTLLNYLNSCIDADSLIKISRNAERNIIDVEDVARAVNHLLDNSSVENLTVNICNLRRERVLEIVSTLERIKGKRAKIELVEGGSFYDIPIGAVEEIYKEIGLHFSESYLEGVLRKYYLR</sequence>
<name>A0A7H0GNK8_9BURK</name>
<dbReference type="SUPFAM" id="SSF51735">
    <property type="entry name" value="NAD(P)-binding Rossmann-fold domains"/>
    <property type="match status" value="1"/>
</dbReference>
<proteinExistence type="predicted"/>
<reference evidence="1 2" key="1">
    <citation type="submission" date="2020-08" db="EMBL/GenBank/DDBJ databases">
        <title>Genome sequence of Diaphorobacter aerolatus KACC 16536T.</title>
        <authorList>
            <person name="Hyun D.-W."/>
            <person name="Bae J.-W."/>
        </authorList>
    </citation>
    <scope>NUCLEOTIDE SEQUENCE [LARGE SCALE GENOMIC DNA]</scope>
    <source>
        <strain evidence="1 2">KACC 16536</strain>
    </source>
</reference>
<dbReference type="EMBL" id="CP060783">
    <property type="protein sequence ID" value="QNP49874.1"/>
    <property type="molecule type" value="Genomic_DNA"/>
</dbReference>